<protein>
    <recommendedName>
        <fullName evidence="12">Dynactin subunit 4</fullName>
    </recommendedName>
</protein>
<dbReference type="HOGENOM" id="CLU_034750_0_0_1"/>
<feature type="compositionally biased region" description="Acidic residues" evidence="14">
    <location>
        <begin position="579"/>
        <end position="597"/>
    </location>
</feature>
<evidence type="ECO:0000256" key="5">
    <source>
        <dbReference type="ARBA" id="ARBA00022499"/>
    </source>
</evidence>
<evidence type="ECO:0000256" key="11">
    <source>
        <dbReference type="ARBA" id="ARBA00034776"/>
    </source>
</evidence>
<feature type="compositionally biased region" description="Polar residues" evidence="14">
    <location>
        <begin position="508"/>
        <end position="520"/>
    </location>
</feature>
<evidence type="ECO:0000256" key="4">
    <source>
        <dbReference type="ARBA" id="ARBA00022490"/>
    </source>
</evidence>
<evidence type="ECO:0000256" key="2">
    <source>
        <dbReference type="ARBA" id="ARBA00004529"/>
    </source>
</evidence>
<evidence type="ECO:0000256" key="8">
    <source>
        <dbReference type="ARBA" id="ARBA00022990"/>
    </source>
</evidence>
<keyword evidence="8" id="KW-0007">Acetylation</keyword>
<feature type="compositionally biased region" description="Acidic residues" evidence="14">
    <location>
        <begin position="50"/>
        <end position="64"/>
    </location>
</feature>
<evidence type="ECO:0000256" key="1">
    <source>
        <dbReference type="ARBA" id="ARBA00004300"/>
    </source>
</evidence>
<name>A0A093VVR5_TALMA</name>
<sequence length="664" mass="73289">MSRPFPYTFISCPCAQQTRSSKLPKRNSHELSPKKQSSPRKPTPKLQPTEDSDLESSEDDEEAEQTFNPRSARANFSLYPPEQLLYCEDCHQIKCPRCITEEIVCWYCPNCLFETPSSMVRSEGNRCARNCFSCPVCTAPLSVTTLENTIENSAQQGPWILSCGYCMWTTLDVGIKFNKPTNIRSQLSRIYEEKGHGSSMPTGDSKSSLSMGGNFDELESLTAAEAEDKEEPLATQGQHDHVELDTNARFAALKRFYTKQIEDTSVSATDPLASDFGAAFSSPSALSRIMSIYTSSSHLYGGGAKKAKSKPPVMREAFTPGEGVKVATGAKERSIINRMASEECTWDDMLSKEQRAFQDQEARFMEELRPLPVLLRTKRSKRCKSCKHILVKPEIKPASTRFRIRLIALSYIPLPTLRPLMPAALPGQSVSATSLLQPNLDSLTPLRPIQYLLTLKNHMFDPVKVTLATPSVTPGRIGSKVTILCPQFDLGANSDVWDEALQGGPAAPTSSSVATLTSSGGRAGTVAGYEKVAEAGKVWDKGRNWTTVVLEVVPEVLPGTQQPGVPSTPSKASKKKDSENDDEDEDDTNTQLREDEDVLEIPVFVHMEWDAENQMDQDDGTGGDKSHIRERAGGHSETQKSDSIKRELAYWMVLGVGRISPKLF</sequence>
<feature type="compositionally biased region" description="Acidic residues" evidence="14">
    <location>
        <begin position="610"/>
        <end position="621"/>
    </location>
</feature>
<keyword evidence="9" id="KW-0175">Coiled coil</keyword>
<feature type="region of interest" description="Disordered" evidence="14">
    <location>
        <begin position="501"/>
        <end position="523"/>
    </location>
</feature>
<keyword evidence="4" id="KW-0963">Cytoplasm</keyword>
<evidence type="ECO:0000256" key="10">
    <source>
        <dbReference type="ARBA" id="ARBA00023212"/>
    </source>
</evidence>
<keyword evidence="10" id="KW-0206">Cytoskeleton</keyword>
<organism evidence="15">
    <name type="scientific">Talaromyces marneffei PM1</name>
    <dbReference type="NCBI Taxonomy" id="1077442"/>
    <lineage>
        <taxon>Eukaryota</taxon>
        <taxon>Fungi</taxon>
        <taxon>Dikarya</taxon>
        <taxon>Ascomycota</taxon>
        <taxon>Pezizomycotina</taxon>
        <taxon>Eurotiomycetes</taxon>
        <taxon>Eurotiomycetidae</taxon>
        <taxon>Eurotiales</taxon>
        <taxon>Trichocomaceae</taxon>
        <taxon>Talaromyces</taxon>
        <taxon>Talaromyces sect. Talaromyces</taxon>
    </lineage>
</organism>
<feature type="region of interest" description="Disordered" evidence="14">
    <location>
        <begin position="609"/>
        <end position="644"/>
    </location>
</feature>
<evidence type="ECO:0000256" key="6">
    <source>
        <dbReference type="ARBA" id="ARBA00022553"/>
    </source>
</evidence>
<evidence type="ECO:0000256" key="3">
    <source>
        <dbReference type="ARBA" id="ARBA00004657"/>
    </source>
</evidence>
<keyword evidence="6" id="KW-0597">Phosphoprotein</keyword>
<feature type="region of interest" description="Disordered" evidence="14">
    <location>
        <begin position="557"/>
        <end position="597"/>
    </location>
</feature>
<dbReference type="PANTHER" id="PTHR13034:SF2">
    <property type="entry name" value="DYNACTIN SUBUNIT 4"/>
    <property type="match status" value="1"/>
</dbReference>
<evidence type="ECO:0000313" key="15">
    <source>
        <dbReference type="EMBL" id="KFX50726.1"/>
    </source>
</evidence>
<evidence type="ECO:0000256" key="13">
    <source>
        <dbReference type="ARBA" id="ARBA00093507"/>
    </source>
</evidence>
<feature type="compositionally biased region" description="Polar residues" evidence="14">
    <location>
        <begin position="559"/>
        <end position="569"/>
    </location>
</feature>
<comment type="caution">
    <text evidence="15">The sequence shown here is derived from an EMBL/GenBank/DDBJ whole genome shotgun (WGS) entry which is preliminary data.</text>
</comment>
<reference key="1">
    <citation type="journal article" date="2014" name="PLoS Genet.">
        <title>Signature Gene Expression Reveals Novel Clues to the Molecular Mechanisms of Dimorphic Transition in Penicillium marneffei.</title>
        <authorList>
            <person name="Yang E."/>
            <person name="Wang G."/>
            <person name="Cai J."/>
            <person name="Woo P.C."/>
            <person name="Lau S.K."/>
            <person name="Yuen K.-Y."/>
            <person name="Chow W.-N."/>
            <person name="Lin X."/>
        </authorList>
    </citation>
    <scope>NUCLEOTIDE SEQUENCE [LARGE SCALE GENOMIC DNA]</scope>
    <source>
        <strain>PM1</strain>
    </source>
</reference>
<evidence type="ECO:0000256" key="7">
    <source>
        <dbReference type="ARBA" id="ARBA00022843"/>
    </source>
</evidence>
<dbReference type="InterPro" id="IPR008603">
    <property type="entry name" value="DCTN4"/>
</dbReference>
<comment type="subunit">
    <text evidence="13">Subunit of dynactin, a multiprotein complex part of a tripartite complex with dynein and a adapter, such as BICDL1, BICD2 or HOOK3. The dynactin complex is built around ACTR1A/ACTB filament and consists of an actin-related filament composed of a shoulder domain, a pointed end and a barbed end. Its length is defined by its flexible shoulder domain. The soulder is composed of 2 DCTN1 subunits, 4 DCTN2 and 2 DCTN3. The 4 DCNT2 (via N-terminus) bind the ACTR1A filament and act as molecular rulers to determine the length. The pointed end is important for binding dynein-dynactin cargo adapters. Consists of 4 subunits: ACTR10, DCNT4, DCTN5 and DCTN6. The barbed end is composed of a CAPZA1:CAPZB heterodimers, which binds ACTR1A/ACTB filament and dynactin and stabilizes dynactin. Interacts with ATP7B, but not ATP7A, in a copper-dependent manner. Interacts with ANK2; this interaction is required for localization at costameres. Interacts with N4BP2L1.</text>
</comment>
<gene>
    <name evidence="15" type="ORF">GQ26_0060380</name>
</gene>
<comment type="similarity">
    <text evidence="11">Belongs to the dynactin subunit 4 family.</text>
</comment>
<dbReference type="Pfam" id="PF05502">
    <property type="entry name" value="Dynactin_p62"/>
    <property type="match status" value="1"/>
</dbReference>
<dbReference type="AlphaFoldDB" id="A0A093VVR5"/>
<evidence type="ECO:0000256" key="9">
    <source>
        <dbReference type="ARBA" id="ARBA00023054"/>
    </source>
</evidence>
<dbReference type="GO" id="GO:0005869">
    <property type="term" value="C:dynactin complex"/>
    <property type="evidence" value="ECO:0007669"/>
    <property type="project" value="InterPro"/>
</dbReference>
<accession>A0A093VVR5</accession>
<dbReference type="GO" id="GO:0001725">
    <property type="term" value="C:stress fiber"/>
    <property type="evidence" value="ECO:0007669"/>
    <property type="project" value="UniProtKB-SubCell"/>
</dbReference>
<evidence type="ECO:0000256" key="12">
    <source>
        <dbReference type="ARBA" id="ARBA00034864"/>
    </source>
</evidence>
<reference evidence="15" key="2">
    <citation type="journal article" date="2014" name="PLoS Genet.">
        <title>Signature gene expression reveals novel clues to the molecular mechanisms of dimorphic transition in Penicillium marneffei.</title>
        <authorList>
            <person name="Yang E."/>
            <person name="Wang G."/>
            <person name="Cai J."/>
            <person name="Woo P.C."/>
            <person name="Lau S.K."/>
            <person name="Yuen K.-Y."/>
            <person name="Chow W.-N."/>
            <person name="Lin X."/>
        </authorList>
    </citation>
    <scope>NUCLEOTIDE SEQUENCE</scope>
    <source>
        <strain evidence="15">PM1</strain>
    </source>
</reference>
<keyword evidence="7" id="KW-0832">Ubl conjugation</keyword>
<keyword evidence="5" id="KW-1017">Isopeptide bond</keyword>
<dbReference type="EMBL" id="JPOX01000006">
    <property type="protein sequence ID" value="KFX50726.1"/>
    <property type="molecule type" value="Genomic_DNA"/>
</dbReference>
<dbReference type="PANTHER" id="PTHR13034">
    <property type="entry name" value="DYNACTIN P62 SUBUNIT"/>
    <property type="match status" value="1"/>
</dbReference>
<comment type="subcellular location">
    <subcellularLocation>
        <location evidence="1">Cytoplasm</location>
        <location evidence="1">Cytoskeleton</location>
        <location evidence="1">Microtubule organizing center</location>
        <location evidence="1">Centrosome</location>
    </subcellularLocation>
    <subcellularLocation>
        <location evidence="2">Cytoplasm</location>
        <location evidence="2">Cytoskeleton</location>
        <location evidence="2">Stress fiber</location>
    </subcellularLocation>
    <subcellularLocation>
        <location evidence="3">Cytoplasm</location>
        <location evidence="3">Myofibril</location>
    </subcellularLocation>
</comment>
<proteinExistence type="inferred from homology"/>
<feature type="compositionally biased region" description="Basic and acidic residues" evidence="14">
    <location>
        <begin position="622"/>
        <end position="644"/>
    </location>
</feature>
<feature type="region of interest" description="Disordered" evidence="14">
    <location>
        <begin position="16"/>
        <end position="71"/>
    </location>
</feature>
<evidence type="ECO:0000256" key="14">
    <source>
        <dbReference type="SAM" id="MobiDB-lite"/>
    </source>
</evidence>